<evidence type="ECO:0000256" key="1">
    <source>
        <dbReference type="ARBA" id="ARBA00004389"/>
    </source>
</evidence>
<dbReference type="Proteomes" id="UP001566132">
    <property type="component" value="Unassembled WGS sequence"/>
</dbReference>
<name>A0ABD1EWG7_HYPHA</name>
<comment type="caution">
    <text evidence="13">The sequence shown here is derived from an EMBL/GenBank/DDBJ whole genome shotgun (WGS) entry which is preliminary data.</text>
</comment>
<evidence type="ECO:0000256" key="7">
    <source>
        <dbReference type="ARBA" id="ARBA00022933"/>
    </source>
</evidence>
<evidence type="ECO:0000256" key="9">
    <source>
        <dbReference type="ARBA" id="ARBA00023136"/>
    </source>
</evidence>
<reference evidence="13 14" key="1">
    <citation type="submission" date="2024-05" db="EMBL/GenBank/DDBJ databases">
        <title>Genetic variation in Jamaican populations of the coffee berry borer (Hypothenemus hampei).</title>
        <authorList>
            <person name="Errbii M."/>
            <person name="Myrie A."/>
        </authorList>
    </citation>
    <scope>NUCLEOTIDE SEQUENCE [LARGE SCALE GENOMIC DNA]</scope>
    <source>
        <strain evidence="13">JA-Hopewell-2020-01-JO</strain>
        <tissue evidence="13">Whole body</tissue>
    </source>
</reference>
<keyword evidence="4" id="KW-0963">Cytoplasm</keyword>
<feature type="region of interest" description="Disordered" evidence="11">
    <location>
        <begin position="129"/>
        <end position="175"/>
    </location>
</feature>
<organism evidence="13 14">
    <name type="scientific">Hypothenemus hampei</name>
    <name type="common">Coffee berry borer</name>
    <dbReference type="NCBI Taxonomy" id="57062"/>
    <lineage>
        <taxon>Eukaryota</taxon>
        <taxon>Metazoa</taxon>
        <taxon>Ecdysozoa</taxon>
        <taxon>Arthropoda</taxon>
        <taxon>Hexapoda</taxon>
        <taxon>Insecta</taxon>
        <taxon>Pterygota</taxon>
        <taxon>Neoptera</taxon>
        <taxon>Endopterygota</taxon>
        <taxon>Coleoptera</taxon>
        <taxon>Polyphaga</taxon>
        <taxon>Cucujiformia</taxon>
        <taxon>Curculionidae</taxon>
        <taxon>Scolytinae</taxon>
        <taxon>Hypothenemus</taxon>
    </lineage>
</organism>
<evidence type="ECO:0000313" key="14">
    <source>
        <dbReference type="Proteomes" id="UP001566132"/>
    </source>
</evidence>
<keyword evidence="9 12" id="KW-0472">Membrane</keyword>
<evidence type="ECO:0000256" key="4">
    <source>
        <dbReference type="ARBA" id="ARBA00022490"/>
    </source>
</evidence>
<evidence type="ECO:0008006" key="15">
    <source>
        <dbReference type="Google" id="ProtNLM"/>
    </source>
</evidence>
<comment type="similarity">
    <text evidence="3">Belongs to the selenoprotein S family.</text>
</comment>
<keyword evidence="10" id="KW-0175">Coiled coil</keyword>
<keyword evidence="8 12" id="KW-1133">Transmembrane helix</keyword>
<keyword evidence="7" id="KW-0712">Selenocysteine</keyword>
<keyword evidence="14" id="KW-1185">Reference proteome</keyword>
<proteinExistence type="inferred from homology"/>
<dbReference type="InterPro" id="IPR009703">
    <property type="entry name" value="Selenoprotein_S"/>
</dbReference>
<dbReference type="PANTHER" id="PTHR28621:SF1">
    <property type="entry name" value="SELENOPROTEIN S"/>
    <property type="match status" value="1"/>
</dbReference>
<comment type="subcellular location">
    <subcellularLocation>
        <location evidence="2">Cytoplasm</location>
    </subcellularLocation>
    <subcellularLocation>
        <location evidence="1">Endoplasmic reticulum membrane</location>
        <topology evidence="1">Single-pass membrane protein</topology>
    </subcellularLocation>
</comment>
<feature type="transmembrane region" description="Helical" evidence="12">
    <location>
        <begin position="20"/>
        <end position="43"/>
    </location>
</feature>
<evidence type="ECO:0000256" key="11">
    <source>
        <dbReference type="SAM" id="MobiDB-lite"/>
    </source>
</evidence>
<keyword evidence="5 12" id="KW-0812">Transmembrane</keyword>
<evidence type="ECO:0000256" key="12">
    <source>
        <dbReference type="SAM" id="Phobius"/>
    </source>
</evidence>
<evidence type="ECO:0000256" key="3">
    <source>
        <dbReference type="ARBA" id="ARBA00011034"/>
    </source>
</evidence>
<evidence type="ECO:0000256" key="5">
    <source>
        <dbReference type="ARBA" id="ARBA00022692"/>
    </source>
</evidence>
<gene>
    <name evidence="13" type="ORF">ABEB36_004964</name>
</gene>
<dbReference type="EMBL" id="JBDJPC010000004">
    <property type="protein sequence ID" value="KAL1505386.1"/>
    <property type="molecule type" value="Genomic_DNA"/>
</dbReference>
<evidence type="ECO:0000256" key="10">
    <source>
        <dbReference type="SAM" id="Coils"/>
    </source>
</evidence>
<dbReference type="Gene3D" id="6.10.250.2950">
    <property type="match status" value="1"/>
</dbReference>
<dbReference type="PANTHER" id="PTHR28621">
    <property type="entry name" value="SELENOPROTEIN S"/>
    <property type="match status" value="1"/>
</dbReference>
<keyword evidence="6" id="KW-0256">Endoplasmic reticulum</keyword>
<accession>A0ABD1EWG7</accession>
<sequence>MWALKYLRSFYANLVEYLTYYWYLFQEYFWHLIIGGILFYYVYNKLIIPVVRALANKYDSFVKWRQDREYAAIYHKNPDLLVQKICARQETVQKLQEKYNKDAVEYQAKLKEKRERKVILEDKFTDAGYKLGQSNNENAKNKSLKSDHFPLMGQGSSSNYRPPKRSKCGGGGCGK</sequence>
<dbReference type="AlphaFoldDB" id="A0ABD1EWG7"/>
<evidence type="ECO:0000256" key="8">
    <source>
        <dbReference type="ARBA" id="ARBA00022989"/>
    </source>
</evidence>
<evidence type="ECO:0000256" key="6">
    <source>
        <dbReference type="ARBA" id="ARBA00022824"/>
    </source>
</evidence>
<protein>
    <recommendedName>
        <fullName evidence="15">Selenoprotein S</fullName>
    </recommendedName>
</protein>
<evidence type="ECO:0000256" key="2">
    <source>
        <dbReference type="ARBA" id="ARBA00004496"/>
    </source>
</evidence>
<dbReference type="GO" id="GO:0005789">
    <property type="term" value="C:endoplasmic reticulum membrane"/>
    <property type="evidence" value="ECO:0007669"/>
    <property type="project" value="UniProtKB-SubCell"/>
</dbReference>
<evidence type="ECO:0000313" key="13">
    <source>
        <dbReference type="EMBL" id="KAL1505386.1"/>
    </source>
</evidence>
<feature type="coiled-coil region" evidence="10">
    <location>
        <begin position="96"/>
        <end position="123"/>
    </location>
</feature>